<accession>A0AAD1UA48</accession>
<feature type="transmembrane region" description="Helical" evidence="3">
    <location>
        <begin position="396"/>
        <end position="415"/>
    </location>
</feature>
<keyword evidence="3" id="KW-0812">Transmembrane</keyword>
<evidence type="ECO:0000256" key="3">
    <source>
        <dbReference type="SAM" id="Phobius"/>
    </source>
</evidence>
<gene>
    <name evidence="4" type="ORF">ECRASSUSDP1_LOCUS2834</name>
</gene>
<dbReference type="AlphaFoldDB" id="A0AAD1UA48"/>
<evidence type="ECO:0000256" key="1">
    <source>
        <dbReference type="SAM" id="Coils"/>
    </source>
</evidence>
<feature type="compositionally biased region" description="Acidic residues" evidence="2">
    <location>
        <begin position="42"/>
        <end position="58"/>
    </location>
</feature>
<evidence type="ECO:0000313" key="4">
    <source>
        <dbReference type="EMBL" id="CAI2361523.1"/>
    </source>
</evidence>
<sequence length="562" mass="64166">MYKDRGPPKTQISPEEQKELDKQREEFKKAWAKATDERSNDIEDDYEPIEPTELTEDTNEPKLEEDQIHQQVEVEAETGEQEQVDIQEEQEKPSSNQVYIPEESQQVFSEETISENPTGTNQEELPLQEEVRNDYSKQKYQYGSNERISSNYGDGDYKDPQVVSDSPQEYGYGSPTPSYHQGGNPYTYEDTPPEENIEEPVVDGEPPKVSFSGEGVNEEQAGVDNLQGLKQEENEGLNIKSAPIENHQHNHYGYNHYDHINHEQGHDHHSHSHDHHDHHNHTPSHVIIDDESEITEEDLYDSQDSHVPSGDHLQQQVEHGGRSSLGSSNSGQLIEGAERVKLGDEAKDVPQPTMLIGEIETISLLFKYEKILYGIKEFADTYAEYFEKELGFPYPFNYIAFVVVTIVTSYIANKLRNLVFPKKKKDAHVFNNIDSVDLSKLMKLLEKIEKQETGVKDRIEEKIDKGITQNLPTAIDHTQQINELNSQIVDLKGKLEEITLTQLKTFKMVESLATSQNDLETNMYKAIMKIYTMIKDTSTSTFSSSGSSRTRDVSPISFPERK</sequence>
<feature type="coiled-coil region" evidence="1">
    <location>
        <begin position="474"/>
        <end position="501"/>
    </location>
</feature>
<feature type="compositionally biased region" description="Acidic residues" evidence="2">
    <location>
        <begin position="191"/>
        <end position="202"/>
    </location>
</feature>
<feature type="region of interest" description="Disordered" evidence="2">
    <location>
        <begin position="539"/>
        <end position="562"/>
    </location>
</feature>
<feature type="compositionally biased region" description="Acidic residues" evidence="2">
    <location>
        <begin position="74"/>
        <end position="88"/>
    </location>
</feature>
<keyword evidence="5" id="KW-1185">Reference proteome</keyword>
<reference evidence="4" key="1">
    <citation type="submission" date="2023-07" db="EMBL/GenBank/DDBJ databases">
        <authorList>
            <consortium name="AG Swart"/>
            <person name="Singh M."/>
            <person name="Singh A."/>
            <person name="Seah K."/>
            <person name="Emmerich C."/>
        </authorList>
    </citation>
    <scope>NUCLEOTIDE SEQUENCE</scope>
    <source>
        <strain evidence="4">DP1</strain>
    </source>
</reference>
<feature type="compositionally biased region" description="Polar residues" evidence="2">
    <location>
        <begin position="93"/>
        <end position="123"/>
    </location>
</feature>
<keyword evidence="1" id="KW-0175">Coiled coil</keyword>
<feature type="compositionally biased region" description="Low complexity" evidence="2">
    <location>
        <begin position="322"/>
        <end position="331"/>
    </location>
</feature>
<feature type="compositionally biased region" description="Basic and acidic residues" evidence="2">
    <location>
        <begin position="15"/>
        <end position="41"/>
    </location>
</feature>
<evidence type="ECO:0000313" key="5">
    <source>
        <dbReference type="Proteomes" id="UP001295684"/>
    </source>
</evidence>
<evidence type="ECO:0000256" key="2">
    <source>
        <dbReference type="SAM" id="MobiDB-lite"/>
    </source>
</evidence>
<feature type="compositionally biased region" description="Low complexity" evidence="2">
    <location>
        <begin position="539"/>
        <end position="548"/>
    </location>
</feature>
<feature type="compositionally biased region" description="Basic and acidic residues" evidence="2">
    <location>
        <begin position="256"/>
        <end position="267"/>
    </location>
</feature>
<comment type="caution">
    <text evidence="4">The sequence shown here is derived from an EMBL/GenBank/DDBJ whole genome shotgun (WGS) entry which is preliminary data.</text>
</comment>
<feature type="region of interest" description="Disordered" evidence="2">
    <location>
        <begin position="1"/>
        <end position="215"/>
    </location>
</feature>
<feature type="compositionally biased region" description="Basic and acidic residues" evidence="2">
    <location>
        <begin position="59"/>
        <end position="68"/>
    </location>
</feature>
<feature type="compositionally biased region" description="Basic residues" evidence="2">
    <location>
        <begin position="268"/>
        <end position="282"/>
    </location>
</feature>
<organism evidence="4 5">
    <name type="scientific">Euplotes crassus</name>
    <dbReference type="NCBI Taxonomy" id="5936"/>
    <lineage>
        <taxon>Eukaryota</taxon>
        <taxon>Sar</taxon>
        <taxon>Alveolata</taxon>
        <taxon>Ciliophora</taxon>
        <taxon>Intramacronucleata</taxon>
        <taxon>Spirotrichea</taxon>
        <taxon>Hypotrichia</taxon>
        <taxon>Euplotida</taxon>
        <taxon>Euplotidae</taxon>
        <taxon>Moneuplotes</taxon>
    </lineage>
</organism>
<feature type="region of interest" description="Disordered" evidence="2">
    <location>
        <begin position="248"/>
        <end position="283"/>
    </location>
</feature>
<dbReference type="Proteomes" id="UP001295684">
    <property type="component" value="Unassembled WGS sequence"/>
</dbReference>
<keyword evidence="3" id="KW-1133">Transmembrane helix</keyword>
<keyword evidence="3" id="KW-0472">Membrane</keyword>
<name>A0AAD1UA48_EUPCR</name>
<protein>
    <submittedName>
        <fullName evidence="4">Uncharacterized protein</fullName>
    </submittedName>
</protein>
<feature type="region of interest" description="Disordered" evidence="2">
    <location>
        <begin position="297"/>
        <end position="331"/>
    </location>
</feature>
<feature type="compositionally biased region" description="Polar residues" evidence="2">
    <location>
        <begin position="138"/>
        <end position="152"/>
    </location>
</feature>
<dbReference type="EMBL" id="CAMPGE010002712">
    <property type="protein sequence ID" value="CAI2361523.1"/>
    <property type="molecule type" value="Genomic_DNA"/>
</dbReference>
<proteinExistence type="predicted"/>